<evidence type="ECO:0000256" key="7">
    <source>
        <dbReference type="ARBA" id="ARBA00023170"/>
    </source>
</evidence>
<evidence type="ECO:0000259" key="10">
    <source>
        <dbReference type="Pfam" id="PF07715"/>
    </source>
</evidence>
<feature type="domain" description="TonB-dependent receptor plug" evidence="10">
    <location>
        <begin position="48"/>
        <end position="154"/>
    </location>
</feature>
<feature type="non-terminal residue" evidence="11">
    <location>
        <position position="1"/>
    </location>
</feature>
<dbReference type="Gene3D" id="2.40.170.20">
    <property type="entry name" value="TonB-dependent receptor, beta-barrel domain"/>
    <property type="match status" value="1"/>
</dbReference>
<keyword evidence="7" id="KW-0675">Receptor</keyword>
<name>A0A382AFC1_9ZZZZ</name>
<protein>
    <recommendedName>
        <fullName evidence="12">TonB-dependent receptor plug domain-containing protein</fullName>
    </recommendedName>
</protein>
<organism evidence="11">
    <name type="scientific">marine metagenome</name>
    <dbReference type="NCBI Taxonomy" id="408172"/>
    <lineage>
        <taxon>unclassified sequences</taxon>
        <taxon>metagenomes</taxon>
        <taxon>ecological metagenomes</taxon>
    </lineage>
</organism>
<evidence type="ECO:0000259" key="9">
    <source>
        <dbReference type="Pfam" id="PF00593"/>
    </source>
</evidence>
<evidence type="ECO:0008006" key="12">
    <source>
        <dbReference type="Google" id="ProtNLM"/>
    </source>
</evidence>
<sequence>MSTRSPAQLGVIALLGVLTAYPSSARSQSARPEIEEIVTSASSIPLEARKVGSSITVITAKDLQEQGIRYVADALRNVPGVAVNRAGSFGSFTQIRLRGAESNHVLVLIDGIEVAPANSGEFDFSTLLTDNIERIEILRGPQSGLYGSNALAGVISVTTRQNFEHPDLSVSLESGSFKSSQLTFNGRVAGDRKSGNINVIYRSTEGVNISQLGDEKDGDKNLTISGHGDLSLYKNLWLDGSYRYVEKHTQTDDFDFTGGPTQGWSIDGPGRSNTRDVNLAARATWLNRKGNWSTQFSAAYTEAELDADGNFGPFGSRTSRTKLALQTTMTMDQPSTQITHFLTGFAEHEEENFRDRFPSDPSQYPTLNRMLNGIGIEYRTEFSQKLYLSAVLRHDMNKEFDDATTHRLTATYLAHQKQTRFHASYGTGVTNPTFVEQFGFIPNIFTGNPDLEPEKSTGWDVGIERSFSEDRVSVDVTYFRSNLQDEIKTIFPSVSNAAGENHRRGVEVSFLGRLSEQINLSGSYTHLHSKDLDGATEVRRPKQTASVSLNYRFPGERARIHASV</sequence>
<dbReference type="Gene3D" id="2.170.130.10">
    <property type="entry name" value="TonB-dependent receptor, plug domain"/>
    <property type="match status" value="1"/>
</dbReference>
<evidence type="ECO:0000256" key="4">
    <source>
        <dbReference type="ARBA" id="ARBA00022729"/>
    </source>
</evidence>
<gene>
    <name evidence="11" type="ORF">METZ01_LOCUS152531</name>
</gene>
<proteinExistence type="predicted"/>
<keyword evidence="3" id="KW-0812">Transmembrane</keyword>
<dbReference type="SUPFAM" id="SSF56935">
    <property type="entry name" value="Porins"/>
    <property type="match status" value="1"/>
</dbReference>
<dbReference type="GO" id="GO:0015344">
    <property type="term" value="F:siderophore uptake transmembrane transporter activity"/>
    <property type="evidence" value="ECO:0007669"/>
    <property type="project" value="TreeGrafter"/>
</dbReference>
<dbReference type="InterPro" id="IPR036942">
    <property type="entry name" value="Beta-barrel_TonB_sf"/>
</dbReference>
<feature type="non-terminal residue" evidence="11">
    <location>
        <position position="564"/>
    </location>
</feature>
<keyword evidence="4" id="KW-0732">Signal</keyword>
<evidence type="ECO:0000256" key="5">
    <source>
        <dbReference type="ARBA" id="ARBA00023077"/>
    </source>
</evidence>
<dbReference type="PROSITE" id="PS52016">
    <property type="entry name" value="TONB_DEPENDENT_REC_3"/>
    <property type="match status" value="1"/>
</dbReference>
<dbReference type="GO" id="GO:0044718">
    <property type="term" value="P:siderophore transmembrane transport"/>
    <property type="evidence" value="ECO:0007669"/>
    <property type="project" value="TreeGrafter"/>
</dbReference>
<keyword evidence="6" id="KW-0472">Membrane</keyword>
<reference evidence="11" key="1">
    <citation type="submission" date="2018-05" db="EMBL/GenBank/DDBJ databases">
        <authorList>
            <person name="Lanie J.A."/>
            <person name="Ng W.-L."/>
            <person name="Kazmierczak K.M."/>
            <person name="Andrzejewski T.M."/>
            <person name="Davidsen T.M."/>
            <person name="Wayne K.J."/>
            <person name="Tettelin H."/>
            <person name="Glass J.I."/>
            <person name="Rusch D."/>
            <person name="Podicherti R."/>
            <person name="Tsui H.-C.T."/>
            <person name="Winkler M.E."/>
        </authorList>
    </citation>
    <scope>NUCLEOTIDE SEQUENCE</scope>
</reference>
<evidence type="ECO:0000256" key="1">
    <source>
        <dbReference type="ARBA" id="ARBA00004571"/>
    </source>
</evidence>
<dbReference type="CDD" id="cd01347">
    <property type="entry name" value="ligand_gated_channel"/>
    <property type="match status" value="1"/>
</dbReference>
<dbReference type="Pfam" id="PF07715">
    <property type="entry name" value="Plug"/>
    <property type="match status" value="1"/>
</dbReference>
<dbReference type="InterPro" id="IPR000531">
    <property type="entry name" value="Beta-barrel_TonB"/>
</dbReference>
<dbReference type="PANTHER" id="PTHR30069:SF29">
    <property type="entry name" value="HEMOGLOBIN AND HEMOGLOBIN-HAPTOGLOBIN-BINDING PROTEIN 1-RELATED"/>
    <property type="match status" value="1"/>
</dbReference>
<keyword evidence="8" id="KW-0998">Cell outer membrane</keyword>
<dbReference type="AlphaFoldDB" id="A0A382AFC1"/>
<dbReference type="Pfam" id="PF00593">
    <property type="entry name" value="TonB_dep_Rec_b-barrel"/>
    <property type="match status" value="1"/>
</dbReference>
<evidence type="ECO:0000313" key="11">
    <source>
        <dbReference type="EMBL" id="SVA99677.1"/>
    </source>
</evidence>
<feature type="domain" description="TonB-dependent receptor-like beta-barrel" evidence="9">
    <location>
        <begin position="246"/>
        <end position="554"/>
    </location>
</feature>
<evidence type="ECO:0000256" key="8">
    <source>
        <dbReference type="ARBA" id="ARBA00023237"/>
    </source>
</evidence>
<evidence type="ECO:0000256" key="3">
    <source>
        <dbReference type="ARBA" id="ARBA00022692"/>
    </source>
</evidence>
<comment type="subcellular location">
    <subcellularLocation>
        <location evidence="1">Cell outer membrane</location>
        <topology evidence="1">Multi-pass membrane protein</topology>
    </subcellularLocation>
</comment>
<dbReference type="InterPro" id="IPR037066">
    <property type="entry name" value="Plug_dom_sf"/>
</dbReference>
<evidence type="ECO:0000256" key="6">
    <source>
        <dbReference type="ARBA" id="ARBA00023136"/>
    </source>
</evidence>
<dbReference type="GO" id="GO:0009279">
    <property type="term" value="C:cell outer membrane"/>
    <property type="evidence" value="ECO:0007669"/>
    <property type="project" value="UniProtKB-SubCell"/>
</dbReference>
<dbReference type="EMBL" id="UINC01024965">
    <property type="protein sequence ID" value="SVA99677.1"/>
    <property type="molecule type" value="Genomic_DNA"/>
</dbReference>
<evidence type="ECO:0000256" key="2">
    <source>
        <dbReference type="ARBA" id="ARBA00022448"/>
    </source>
</evidence>
<accession>A0A382AFC1</accession>
<dbReference type="InterPro" id="IPR012910">
    <property type="entry name" value="Plug_dom"/>
</dbReference>
<keyword evidence="2" id="KW-0813">Transport</keyword>
<keyword evidence="5" id="KW-0798">TonB box</keyword>
<dbReference type="InterPro" id="IPR039426">
    <property type="entry name" value="TonB-dep_rcpt-like"/>
</dbReference>
<dbReference type="PANTHER" id="PTHR30069">
    <property type="entry name" value="TONB-DEPENDENT OUTER MEMBRANE RECEPTOR"/>
    <property type="match status" value="1"/>
</dbReference>